<accession>A0A7S2W7F9</accession>
<dbReference type="AlphaFoldDB" id="A0A7S2W7F9"/>
<keyword evidence="1" id="KW-0732">Signal</keyword>
<reference evidence="2" key="1">
    <citation type="submission" date="2021-01" db="EMBL/GenBank/DDBJ databases">
        <authorList>
            <person name="Corre E."/>
            <person name="Pelletier E."/>
            <person name="Niang G."/>
            <person name="Scheremetjew M."/>
            <person name="Finn R."/>
            <person name="Kale V."/>
            <person name="Holt S."/>
            <person name="Cochrane G."/>
            <person name="Meng A."/>
            <person name="Brown T."/>
            <person name="Cohen L."/>
        </authorList>
    </citation>
    <scope>NUCLEOTIDE SEQUENCE</scope>
    <source>
        <strain evidence="2">CCMP1452</strain>
    </source>
</reference>
<dbReference type="PROSITE" id="PS51257">
    <property type="entry name" value="PROKAR_LIPOPROTEIN"/>
    <property type="match status" value="1"/>
</dbReference>
<gene>
    <name evidence="2" type="ORF">EANT1437_LOCUS7086</name>
</gene>
<dbReference type="EMBL" id="HBHI01013824">
    <property type="protein sequence ID" value="CAD9671552.1"/>
    <property type="molecule type" value="Transcribed_RNA"/>
</dbReference>
<protein>
    <submittedName>
        <fullName evidence="2">Uncharacterized protein</fullName>
    </submittedName>
</protein>
<evidence type="ECO:0000256" key="1">
    <source>
        <dbReference type="SAM" id="SignalP"/>
    </source>
</evidence>
<evidence type="ECO:0000313" key="2">
    <source>
        <dbReference type="EMBL" id="CAD9671552.1"/>
    </source>
</evidence>
<proteinExistence type="predicted"/>
<organism evidence="2">
    <name type="scientific">Eucampia antarctica</name>
    <dbReference type="NCBI Taxonomy" id="49252"/>
    <lineage>
        <taxon>Eukaryota</taxon>
        <taxon>Sar</taxon>
        <taxon>Stramenopiles</taxon>
        <taxon>Ochrophyta</taxon>
        <taxon>Bacillariophyta</taxon>
        <taxon>Mediophyceae</taxon>
        <taxon>Biddulphiophycidae</taxon>
        <taxon>Hemiaulales</taxon>
        <taxon>Hemiaulaceae</taxon>
        <taxon>Eucampia</taxon>
    </lineage>
</organism>
<feature type="signal peptide" evidence="1">
    <location>
        <begin position="1"/>
        <end position="28"/>
    </location>
</feature>
<sequence length="216" mass="23667">MMASKAASFIMFHQLLILLSLSCSEVIAWQQSANSRKCHHEKACVRSKNILPTSPRRQFFFEIARTASIAAVTTAILPNKAFVASAAAPTAESARTQWKYALATLDELGKDWSTVATGGDAIRIKLGTQGTSSPLFQIDKAFKVLRDSDYVEDFIEFQETAEEFGLALARADSMAYSANFAGGSGKPTPPAFYIEKSKIEVDEMQRLAKKLDGMVK</sequence>
<feature type="chain" id="PRO_5031058383" evidence="1">
    <location>
        <begin position="29"/>
        <end position="216"/>
    </location>
</feature>
<name>A0A7S2W7F9_9STRA</name>